<dbReference type="PATRIC" id="fig|1360.114.peg.1677"/>
<protein>
    <recommendedName>
        <fullName evidence="1">Transcriptional coactivator p15 (PC4) C-terminal domain-containing protein</fullName>
    </recommendedName>
</protein>
<sequence length="97" mass="11047">MVLDLTNNNIQSDFNFEKTEEIAILDRSRKNWTTELNLVSYNGNKSVIDLRQWSPEGKMGKGLTLTEQTAKNLLLALESYFGNEPTQEAVAEEGFNY</sequence>
<evidence type="ECO:0000259" key="1">
    <source>
        <dbReference type="Pfam" id="PF02229"/>
    </source>
</evidence>
<reference evidence="3" key="1">
    <citation type="submission" date="2015-10" db="EMBL/GenBank/DDBJ databases">
        <title>Draft Genome Sequences of 11 Lactococcus lactis subspecies cremoris strains.</title>
        <authorList>
            <person name="Wels M."/>
            <person name="Backus L."/>
            <person name="Boekhorst J."/>
            <person name="Dijkstra A."/>
            <person name="Beerthuizen M."/>
            <person name="Kelly W."/>
            <person name="Siezen R."/>
            <person name="Bachmann H."/>
            <person name="Van Hijum S."/>
        </authorList>
    </citation>
    <scope>NUCLEOTIDE SEQUENCE [LARGE SCALE GENOMIC DNA]</scope>
    <source>
        <strain evidence="3">M20</strain>
    </source>
</reference>
<feature type="domain" description="Transcriptional coactivator p15 (PC4) C-terminal" evidence="1">
    <location>
        <begin position="30"/>
        <end position="74"/>
    </location>
</feature>
<dbReference type="AlphaFoldDB" id="A0A0V8E567"/>
<gene>
    <name evidence="2" type="ORF">M20_1284</name>
</gene>
<dbReference type="InterPro" id="IPR003173">
    <property type="entry name" value="PC4_C"/>
</dbReference>
<dbReference type="Pfam" id="PF02229">
    <property type="entry name" value="PC4"/>
    <property type="match status" value="1"/>
</dbReference>
<name>A0A0V8E567_LACLL</name>
<dbReference type="Gene3D" id="2.30.31.70">
    <property type="match status" value="1"/>
</dbReference>
<proteinExistence type="predicted"/>
<accession>A0A0V8E567</accession>
<evidence type="ECO:0000313" key="2">
    <source>
        <dbReference type="EMBL" id="KSU20950.1"/>
    </source>
</evidence>
<dbReference type="EMBL" id="LKLU01000073">
    <property type="protein sequence ID" value="KSU20950.1"/>
    <property type="molecule type" value="Genomic_DNA"/>
</dbReference>
<evidence type="ECO:0000313" key="3">
    <source>
        <dbReference type="Proteomes" id="UP000053719"/>
    </source>
</evidence>
<dbReference type="Proteomes" id="UP000053719">
    <property type="component" value="Unassembled WGS sequence"/>
</dbReference>
<dbReference type="RefSeq" id="WP_058211764.1">
    <property type="nucleotide sequence ID" value="NZ_LKLU01000073.1"/>
</dbReference>
<comment type="caution">
    <text evidence="2">The sequence shown here is derived from an EMBL/GenBank/DDBJ whole genome shotgun (WGS) entry which is preliminary data.</text>
</comment>
<dbReference type="GO" id="GO:0006355">
    <property type="term" value="P:regulation of DNA-templated transcription"/>
    <property type="evidence" value="ECO:0007669"/>
    <property type="project" value="InterPro"/>
</dbReference>
<dbReference type="GO" id="GO:0003677">
    <property type="term" value="F:DNA binding"/>
    <property type="evidence" value="ECO:0007669"/>
    <property type="project" value="InterPro"/>
</dbReference>
<organism evidence="2 3">
    <name type="scientific">Lactococcus lactis subsp. lactis</name>
    <name type="common">Streptococcus lactis</name>
    <dbReference type="NCBI Taxonomy" id="1360"/>
    <lineage>
        <taxon>Bacteria</taxon>
        <taxon>Bacillati</taxon>
        <taxon>Bacillota</taxon>
        <taxon>Bacilli</taxon>
        <taxon>Lactobacillales</taxon>
        <taxon>Streptococcaceae</taxon>
        <taxon>Lactococcus</taxon>
    </lineage>
</organism>